<keyword evidence="1" id="KW-0732">Signal</keyword>
<dbReference type="RefSeq" id="WP_379276134.1">
    <property type="nucleotide sequence ID" value="NZ_JBHUGT010000023.1"/>
</dbReference>
<reference evidence="3" key="1">
    <citation type="journal article" date="2019" name="Int. J. Syst. Evol. Microbiol.">
        <title>The Global Catalogue of Microorganisms (GCM) 10K type strain sequencing project: providing services to taxonomists for standard genome sequencing and annotation.</title>
        <authorList>
            <consortium name="The Broad Institute Genomics Platform"/>
            <consortium name="The Broad Institute Genome Sequencing Center for Infectious Disease"/>
            <person name="Wu L."/>
            <person name="Ma J."/>
        </authorList>
    </citation>
    <scope>NUCLEOTIDE SEQUENCE [LARGE SCALE GENOMIC DNA]</scope>
    <source>
        <strain evidence="3">TISTR 1827</strain>
    </source>
</reference>
<evidence type="ECO:0000313" key="2">
    <source>
        <dbReference type="EMBL" id="MFD2662218.1"/>
    </source>
</evidence>
<dbReference type="PANTHER" id="PTHR43649:SF12">
    <property type="entry name" value="DIACETYLCHITOBIOSE BINDING PROTEIN DASA"/>
    <property type="match status" value="1"/>
</dbReference>
<proteinExistence type="predicted"/>
<organism evidence="2 3">
    <name type="scientific">Paenibacillus thailandensis</name>
    <dbReference type="NCBI Taxonomy" id="393250"/>
    <lineage>
        <taxon>Bacteria</taxon>
        <taxon>Bacillati</taxon>
        <taxon>Bacillota</taxon>
        <taxon>Bacilli</taxon>
        <taxon>Bacillales</taxon>
        <taxon>Paenibacillaceae</taxon>
        <taxon>Paenibacillus</taxon>
    </lineage>
</organism>
<feature type="chain" id="PRO_5046401471" evidence="1">
    <location>
        <begin position="26"/>
        <end position="530"/>
    </location>
</feature>
<feature type="signal peptide" evidence="1">
    <location>
        <begin position="1"/>
        <end position="25"/>
    </location>
</feature>
<dbReference type="Gene3D" id="3.40.190.10">
    <property type="entry name" value="Periplasmic binding protein-like II"/>
    <property type="match status" value="2"/>
</dbReference>
<name>A0ABW5R093_9BACL</name>
<evidence type="ECO:0000313" key="3">
    <source>
        <dbReference type="Proteomes" id="UP001597493"/>
    </source>
</evidence>
<evidence type="ECO:0000256" key="1">
    <source>
        <dbReference type="SAM" id="SignalP"/>
    </source>
</evidence>
<gene>
    <name evidence="2" type="ORF">ACFSW5_18330</name>
</gene>
<protein>
    <submittedName>
        <fullName evidence="2">Extracellular solute-binding protein</fullName>
    </submittedName>
</protein>
<sequence>MHVWKKGVNLALTLVMAGGMLSACSSSGNTGGGASGEPASTVSKEGFPIVSEPITLSVMAPDVGMAKWEDMPVLKEMEKLTNIKLEYRLAPLDSFTTKKNLVFASGDYPDFFYASEITKSEEVNYGSQGILIPLENLIDEYAPNLKAILDEHPEIRKSITTPDGHIYTLPRIDLSAVWYRGPMWYNGKFLEALDMEVPTTTEELYTYLKRVKDEDPNGNGQADEIPLSSVKLDDIRMFMFGSWGMVSEDIYNDKEGKVHYPFMEEGYKGYLTFMNRLWTEGLLDAETFSQTDEQKKAKGKNNQIGLFADYNAYFTLGGTEPGTADPMAIPVKSDMVDSAVYGKHPGLSTGAFAISSANPNPEATMRWIDYLYSYDGATLFNHGPEGMLFEYVDKENHVKKFLDVPGGDREEYRATLTPNYGISTPGFEDISLYNGLRGEFDEWIVNENKTKLEPIAQVPFPIVYLTEEEQAEVSRLRSDLDTYVVQMEAKFVTGIEPLANWDSYIAQVKKMGGDRIVEIYQAAYDRWAEN</sequence>
<dbReference type="PANTHER" id="PTHR43649">
    <property type="entry name" value="ARABINOSE-BINDING PROTEIN-RELATED"/>
    <property type="match status" value="1"/>
</dbReference>
<dbReference type="InterPro" id="IPR050490">
    <property type="entry name" value="Bact_solute-bd_prot1"/>
</dbReference>
<dbReference type="EMBL" id="JBHUMY010000023">
    <property type="protein sequence ID" value="MFD2662218.1"/>
    <property type="molecule type" value="Genomic_DNA"/>
</dbReference>
<dbReference type="PROSITE" id="PS51257">
    <property type="entry name" value="PROKAR_LIPOPROTEIN"/>
    <property type="match status" value="1"/>
</dbReference>
<dbReference type="InterPro" id="IPR006059">
    <property type="entry name" value="SBP"/>
</dbReference>
<comment type="caution">
    <text evidence="2">The sequence shown here is derived from an EMBL/GenBank/DDBJ whole genome shotgun (WGS) entry which is preliminary data.</text>
</comment>
<keyword evidence="3" id="KW-1185">Reference proteome</keyword>
<dbReference type="Proteomes" id="UP001597493">
    <property type="component" value="Unassembled WGS sequence"/>
</dbReference>
<dbReference type="Pfam" id="PF01547">
    <property type="entry name" value="SBP_bac_1"/>
    <property type="match status" value="1"/>
</dbReference>
<accession>A0ABW5R093</accession>
<dbReference type="SUPFAM" id="SSF53850">
    <property type="entry name" value="Periplasmic binding protein-like II"/>
    <property type="match status" value="1"/>
</dbReference>